<dbReference type="Proteomes" id="UP000289022">
    <property type="component" value="Unassembled WGS sequence"/>
</dbReference>
<dbReference type="EMBL" id="RJGP01001557">
    <property type="protein sequence ID" value="RVZ12619.1"/>
    <property type="molecule type" value="Genomic_DNA"/>
</dbReference>
<keyword evidence="1" id="KW-0812">Transmembrane</keyword>
<evidence type="ECO:0000256" key="1">
    <source>
        <dbReference type="SAM" id="Phobius"/>
    </source>
</evidence>
<sequence>MKISPSPRKLSKVSTSVSFLISFALYAIGFGYFLLREDAPEPLAQA</sequence>
<accession>A0A438VPN6</accession>
<name>A0A438VPN6_HELPX</name>
<evidence type="ECO:0000313" key="2">
    <source>
        <dbReference type="EMBL" id="RVZ12619.1"/>
    </source>
</evidence>
<proteinExistence type="predicted"/>
<gene>
    <name evidence="2" type="ORF">EC518_14765</name>
</gene>
<dbReference type="AlphaFoldDB" id="A0A438VPN6"/>
<protein>
    <submittedName>
        <fullName evidence="2">Energy transducer TonB</fullName>
    </submittedName>
</protein>
<keyword evidence="1" id="KW-1133">Transmembrane helix</keyword>
<feature type="non-terminal residue" evidence="2">
    <location>
        <position position="46"/>
    </location>
</feature>
<evidence type="ECO:0000313" key="3">
    <source>
        <dbReference type="Proteomes" id="UP000289022"/>
    </source>
</evidence>
<organism evidence="2 3">
    <name type="scientific">Helicobacter pylori</name>
    <name type="common">Campylobacter pylori</name>
    <dbReference type="NCBI Taxonomy" id="210"/>
    <lineage>
        <taxon>Bacteria</taxon>
        <taxon>Pseudomonadati</taxon>
        <taxon>Campylobacterota</taxon>
        <taxon>Epsilonproteobacteria</taxon>
        <taxon>Campylobacterales</taxon>
        <taxon>Helicobacteraceae</taxon>
        <taxon>Helicobacter</taxon>
    </lineage>
</organism>
<feature type="transmembrane region" description="Helical" evidence="1">
    <location>
        <begin position="12"/>
        <end position="35"/>
    </location>
</feature>
<reference evidence="2 3" key="1">
    <citation type="submission" date="2018-11" db="EMBL/GenBank/DDBJ databases">
        <title>Genetic determinants and prediction of antibiotic resistance phenotypes in Helicobacter pylori.</title>
        <authorList>
            <person name="Wagner K."/>
        </authorList>
    </citation>
    <scope>NUCLEOTIDE SEQUENCE [LARGE SCALE GENOMIC DNA]</scope>
    <source>
        <strain evidence="2 3">ZH70</strain>
    </source>
</reference>
<keyword evidence="1" id="KW-0472">Membrane</keyword>
<comment type="caution">
    <text evidence="2">The sequence shown here is derived from an EMBL/GenBank/DDBJ whole genome shotgun (WGS) entry which is preliminary data.</text>
</comment>